<feature type="compositionally biased region" description="Low complexity" evidence="2">
    <location>
        <begin position="218"/>
        <end position="256"/>
    </location>
</feature>
<dbReference type="GO" id="GO:0008270">
    <property type="term" value="F:zinc ion binding"/>
    <property type="evidence" value="ECO:0007669"/>
    <property type="project" value="UniProtKB-KW"/>
</dbReference>
<dbReference type="OrthoDB" id="9255at10239"/>
<feature type="domain" description="RING-type" evidence="3">
    <location>
        <begin position="344"/>
        <end position="383"/>
    </location>
</feature>
<proteinExistence type="predicted"/>
<evidence type="ECO:0000313" key="5">
    <source>
        <dbReference type="Proteomes" id="UP000201058"/>
    </source>
</evidence>
<dbReference type="InterPro" id="IPR001841">
    <property type="entry name" value="Znf_RING"/>
</dbReference>
<keyword evidence="1" id="KW-0863">Zinc-finger</keyword>
<dbReference type="InterPro" id="IPR013083">
    <property type="entry name" value="Znf_RING/FYVE/PHD"/>
</dbReference>
<feature type="region of interest" description="Disordered" evidence="2">
    <location>
        <begin position="218"/>
        <end position="257"/>
    </location>
</feature>
<keyword evidence="5" id="KW-1185">Reference proteome</keyword>
<keyword evidence="1" id="KW-0479">Metal-binding</keyword>
<dbReference type="KEGG" id="vg:22921817"/>
<evidence type="ECO:0000256" key="2">
    <source>
        <dbReference type="SAM" id="MobiDB-lite"/>
    </source>
</evidence>
<dbReference type="InterPro" id="IPR001370">
    <property type="entry name" value="BIR_rpt"/>
</dbReference>
<dbReference type="Gene3D" id="1.10.1170.10">
    <property type="entry name" value="Inhibitor Of Apoptosis Protein (2mihbC-IAP-1), Chain A"/>
    <property type="match status" value="1"/>
</dbReference>
<dbReference type="SUPFAM" id="SSF57924">
    <property type="entry name" value="Inhibitor of apoptosis (IAP) repeat"/>
    <property type="match status" value="1"/>
</dbReference>
<dbReference type="Proteomes" id="UP000201058">
    <property type="component" value="Segment"/>
</dbReference>
<dbReference type="InterPro" id="IPR050784">
    <property type="entry name" value="IAP"/>
</dbReference>
<keyword evidence="1" id="KW-0862">Zinc</keyword>
<dbReference type="CDD" id="cd00022">
    <property type="entry name" value="BIR"/>
    <property type="match status" value="1"/>
</dbReference>
<evidence type="ECO:0000256" key="1">
    <source>
        <dbReference type="PROSITE-ProRule" id="PRU00175"/>
    </source>
</evidence>
<evidence type="ECO:0000313" key="4">
    <source>
        <dbReference type="EMBL" id="AJD20163.1"/>
    </source>
</evidence>
<dbReference type="PROSITE" id="PS50089">
    <property type="entry name" value="ZF_RING_2"/>
    <property type="match status" value="1"/>
</dbReference>
<dbReference type="GeneID" id="22921817"/>
<dbReference type="SMART" id="SM00238">
    <property type="entry name" value="BIR"/>
    <property type="match status" value="1"/>
</dbReference>
<dbReference type="SMART" id="SM00184">
    <property type="entry name" value="RING"/>
    <property type="match status" value="1"/>
</dbReference>
<accession>A0A0B4VGU2</accession>
<gene>
    <name evidence="4" type="primary">iap_b</name>
    <name evidence="4" type="ORF">TONV_103</name>
</gene>
<dbReference type="RefSeq" id="YP_009116750.1">
    <property type="nucleotide sequence ID" value="NC_026242.1"/>
</dbReference>
<name>A0A0B4VGU2_9VIRU</name>
<sequence length="395" mass="45282">MDQFLDFIEFVDIVDIMLNISFNKYTDRLRTFSTWPAITQTKEDLSRCGFYYTNVSDQVCCFSCGVNIYGWQPNDNPWEQHVFLSKNCNFLKTTIGEKAIEFIFQKIINKNRVAIEINENSSLSIQKDILVGDINPTILNENIMNNNNNRINPVTELQIPPCVLELSDNCQNILINKLKDMIRMGTVTFEIQSLINVYNSMIRENLNQLVQQYNNIHNDNNNENGGTDESNITQSTSTVNNRSSTSTSTITEQPISEDNRLNVSENEVNRSGVSIIDEIFNEIDVDIQLQENENNHNIKIQNNIKNTFVYSTISLKSHKSTSTSDLSTLSDDEVHQNAVEENYCKICYLRPKQIILLPCRHYGLCADCFKLDTNNDGLCPFCRSEIHNTIDVYSV</sequence>
<dbReference type="PROSITE" id="PS50143">
    <property type="entry name" value="BIR_REPEAT_2"/>
    <property type="match status" value="1"/>
</dbReference>
<evidence type="ECO:0000259" key="3">
    <source>
        <dbReference type="PROSITE" id="PS50089"/>
    </source>
</evidence>
<dbReference type="PANTHER" id="PTHR10044">
    <property type="entry name" value="INHIBITOR OF APOPTOSIS"/>
    <property type="match status" value="1"/>
</dbReference>
<reference evidence="4 5" key="1">
    <citation type="journal article" date="2015" name="J. Virol.">
        <title>The genome of the nucleopolyhedrosis-causing virus from Tipula oleracea sheds new light on the Nudiviridae family.</title>
        <authorList>
            <person name="Bezier A."/>
            <person name="Theze J."/>
            <person name="Gavory F."/>
            <person name="Gaillard J."/>
            <person name="Poulain J."/>
            <person name="Drezen J.M."/>
            <person name="Herniou E.A."/>
        </authorList>
    </citation>
    <scope>NUCLEOTIDE SEQUENCE [LARGE SCALE GENOMIC DNA]</scope>
    <source>
        <strain evidence="4">35</strain>
    </source>
</reference>
<dbReference type="Pfam" id="PF13920">
    <property type="entry name" value="zf-C3HC4_3"/>
    <property type="match status" value="1"/>
</dbReference>
<dbReference type="EMBL" id="KM610234">
    <property type="protein sequence ID" value="AJD20163.1"/>
    <property type="molecule type" value="Genomic_DNA"/>
</dbReference>
<dbReference type="Gene3D" id="3.30.40.10">
    <property type="entry name" value="Zinc/RING finger domain, C3HC4 (zinc finger)"/>
    <property type="match status" value="1"/>
</dbReference>
<dbReference type="Pfam" id="PF00653">
    <property type="entry name" value="BIR"/>
    <property type="match status" value="1"/>
</dbReference>
<protein>
    <submittedName>
        <fullName evidence="4">IAP_b</fullName>
    </submittedName>
</protein>
<organism evidence="4 5">
    <name type="scientific">Tipula oleracea nudivirus</name>
    <dbReference type="NCBI Taxonomy" id="1546257"/>
    <lineage>
        <taxon>Viruses</taxon>
        <taxon>Viruses incertae sedis</taxon>
        <taxon>Naldaviricetes</taxon>
        <taxon>Lefavirales</taxon>
        <taxon>Nudiviridae</taxon>
        <taxon>Deltanudivirus</taxon>
        <taxon>Deltanudivirus tipoleraceae</taxon>
    </lineage>
</organism>